<organism evidence="1 2">
    <name type="scientific">Hymenobacter montanus</name>
    <dbReference type="NCBI Taxonomy" id="2771359"/>
    <lineage>
        <taxon>Bacteria</taxon>
        <taxon>Pseudomonadati</taxon>
        <taxon>Bacteroidota</taxon>
        <taxon>Cytophagia</taxon>
        <taxon>Cytophagales</taxon>
        <taxon>Hymenobacteraceae</taxon>
        <taxon>Hymenobacter</taxon>
    </lineage>
</organism>
<dbReference type="RefSeq" id="WP_191005339.1">
    <property type="nucleotide sequence ID" value="NZ_JACXAD010000011.1"/>
</dbReference>
<dbReference type="PANTHER" id="PTHR31299:SF0">
    <property type="entry name" value="ESTERASE, PUTATIVE (AFU_ORTHOLOGUE AFUA_1G05850)-RELATED"/>
    <property type="match status" value="1"/>
</dbReference>
<evidence type="ECO:0000313" key="2">
    <source>
        <dbReference type="Proteomes" id="UP000612233"/>
    </source>
</evidence>
<dbReference type="EMBL" id="JACXAD010000011">
    <property type="protein sequence ID" value="MBD2768529.1"/>
    <property type="molecule type" value="Genomic_DNA"/>
</dbReference>
<name>A0A927BE68_9BACT</name>
<sequence length="454" mass="49650">MKPNALLPLALLALSLIGCNKKSDDPNPTPPQQELSPQQLIERLSTKVVTLNTVDPAGPTTDLEALSPLLRDKQVIGVGEATHGTSEFNKMRARLFRYGVANWGLKMVAVEIHFGAGVALDNYIRTGQGNLAQILRNSGYWIYTTDEFAALVEWMKNYNVGKTEAERLKIYGVDAQPQGAVNSVNWLQAYFTSNAPSYVSAFDQATAGIRQGYPEFNGLTPEQQLAQGAGIFRQYQDRINGVIAYLTTNQAALTAQSGVATYRLAVQHAQVLLQGMTQGGLGYAGSAYRDEYMAQNLKWASEYENNAKVMVMAHNGHIEKGMSPGAGGPQKWMGTNLKELYGNRYYAVALFFNEGSFRASTPSGNQAFTLRPLPQSFTAALSMMQKPLFFMDIASVSQDAALRSALDQRYLFYNPGAIWASGLEDVKAAQGINLVQYCDGVIYVDKTTATTVLL</sequence>
<dbReference type="InterPro" id="IPR007815">
    <property type="entry name" value="Emycin_Estase"/>
</dbReference>
<dbReference type="InterPro" id="IPR014622">
    <property type="entry name" value="UCP036794_erythomycin"/>
</dbReference>
<comment type="caution">
    <text evidence="1">The sequence shown here is derived from an EMBL/GenBank/DDBJ whole genome shotgun (WGS) entry which is preliminary data.</text>
</comment>
<dbReference type="Gene3D" id="3.30.1870.10">
    <property type="entry name" value="EreA-like, domain 2"/>
    <property type="match status" value="1"/>
</dbReference>
<accession>A0A927BE68</accession>
<dbReference type="PANTHER" id="PTHR31299">
    <property type="entry name" value="ESTERASE, PUTATIVE (AFU_ORTHOLOGUE AFUA_1G05850)-RELATED"/>
    <property type="match status" value="1"/>
</dbReference>
<proteinExistence type="predicted"/>
<dbReference type="AlphaFoldDB" id="A0A927BE68"/>
<reference evidence="1" key="1">
    <citation type="submission" date="2020-09" db="EMBL/GenBank/DDBJ databases">
        <authorList>
            <person name="Kim M.K."/>
        </authorList>
    </citation>
    <scope>NUCLEOTIDE SEQUENCE</scope>
    <source>
        <strain evidence="1">BT664</strain>
    </source>
</reference>
<dbReference type="SUPFAM" id="SSF159501">
    <property type="entry name" value="EreA/ChaN-like"/>
    <property type="match status" value="1"/>
</dbReference>
<dbReference type="PIRSF" id="PIRSF036794">
    <property type="entry name" value="UCP_erythr_ester"/>
    <property type="match status" value="1"/>
</dbReference>
<dbReference type="PROSITE" id="PS51257">
    <property type="entry name" value="PROKAR_LIPOPROTEIN"/>
    <property type="match status" value="1"/>
</dbReference>
<dbReference type="GO" id="GO:0046677">
    <property type="term" value="P:response to antibiotic"/>
    <property type="evidence" value="ECO:0007669"/>
    <property type="project" value="InterPro"/>
</dbReference>
<dbReference type="Gene3D" id="1.20.1440.30">
    <property type="entry name" value="Biosynthetic Protein domain"/>
    <property type="match status" value="1"/>
</dbReference>
<dbReference type="Proteomes" id="UP000612233">
    <property type="component" value="Unassembled WGS sequence"/>
</dbReference>
<keyword evidence="2" id="KW-1185">Reference proteome</keyword>
<dbReference type="Gene3D" id="3.40.1660.10">
    <property type="entry name" value="EreA-like (biosynthetic domain)"/>
    <property type="match status" value="1"/>
</dbReference>
<dbReference type="CDD" id="cd14728">
    <property type="entry name" value="Ere-like"/>
    <property type="match status" value="1"/>
</dbReference>
<evidence type="ECO:0000313" key="1">
    <source>
        <dbReference type="EMBL" id="MBD2768529.1"/>
    </source>
</evidence>
<dbReference type="InterPro" id="IPR052036">
    <property type="entry name" value="Hydrolase/PRTase-associated"/>
</dbReference>
<dbReference type="Pfam" id="PF05139">
    <property type="entry name" value="Erythro_esteras"/>
    <property type="match status" value="1"/>
</dbReference>
<protein>
    <submittedName>
        <fullName evidence="1">Erythromycin esterase family protein</fullName>
    </submittedName>
</protein>
<gene>
    <name evidence="1" type="ORF">IC235_11580</name>
</gene>